<evidence type="ECO:0000313" key="4">
    <source>
        <dbReference type="EMBL" id="MBP1971395.1"/>
    </source>
</evidence>
<evidence type="ECO:0000313" key="5">
    <source>
        <dbReference type="Proteomes" id="UP001519345"/>
    </source>
</evidence>
<feature type="chain" id="PRO_5045443353" description="Transglutaminase-like domain-containing protein" evidence="2">
    <location>
        <begin position="22"/>
        <end position="567"/>
    </location>
</feature>
<dbReference type="PROSITE" id="PS51257">
    <property type="entry name" value="PROKAR_LIPOPROTEIN"/>
    <property type="match status" value="1"/>
</dbReference>
<protein>
    <recommendedName>
        <fullName evidence="3">Transglutaminase-like domain-containing protein</fullName>
    </recommendedName>
</protein>
<reference evidence="4 5" key="1">
    <citation type="submission" date="2021-03" db="EMBL/GenBank/DDBJ databases">
        <title>Genomic Encyclopedia of Type Strains, Phase IV (KMG-IV): sequencing the most valuable type-strain genomes for metagenomic binning, comparative biology and taxonomic classification.</title>
        <authorList>
            <person name="Goeker M."/>
        </authorList>
    </citation>
    <scope>NUCLEOTIDE SEQUENCE [LARGE SCALE GENOMIC DNA]</scope>
    <source>
        <strain evidence="4 5">DSM 25609</strain>
    </source>
</reference>
<evidence type="ECO:0000256" key="1">
    <source>
        <dbReference type="SAM" id="MobiDB-lite"/>
    </source>
</evidence>
<dbReference type="SUPFAM" id="SSF54001">
    <property type="entry name" value="Cysteine proteinases"/>
    <property type="match status" value="1"/>
</dbReference>
<dbReference type="Pfam" id="PF01841">
    <property type="entry name" value="Transglut_core"/>
    <property type="match status" value="1"/>
</dbReference>
<feature type="compositionally biased region" description="Acidic residues" evidence="1">
    <location>
        <begin position="28"/>
        <end position="41"/>
    </location>
</feature>
<keyword evidence="2" id="KW-0732">Signal</keyword>
<name>A0ABS4IKA9_9BACI</name>
<gene>
    <name evidence="4" type="ORF">J2Z83_003534</name>
</gene>
<feature type="signal peptide" evidence="2">
    <location>
        <begin position="1"/>
        <end position="21"/>
    </location>
</feature>
<dbReference type="PANTHER" id="PTHR46333">
    <property type="entry name" value="CYTOKINESIS PROTEIN 3"/>
    <property type="match status" value="1"/>
</dbReference>
<dbReference type="Gene3D" id="3.10.620.30">
    <property type="match status" value="1"/>
</dbReference>
<feature type="domain" description="Transglutaminase-like" evidence="3">
    <location>
        <begin position="475"/>
        <end position="530"/>
    </location>
</feature>
<organism evidence="4 5">
    <name type="scientific">Virgibacillus natechei</name>
    <dbReference type="NCBI Taxonomy" id="1216297"/>
    <lineage>
        <taxon>Bacteria</taxon>
        <taxon>Bacillati</taxon>
        <taxon>Bacillota</taxon>
        <taxon>Bacilli</taxon>
        <taxon>Bacillales</taxon>
        <taxon>Bacillaceae</taxon>
        <taxon>Virgibacillus</taxon>
    </lineage>
</organism>
<keyword evidence="5" id="KW-1185">Reference proteome</keyword>
<dbReference type="InterPro" id="IPR038765">
    <property type="entry name" value="Papain-like_cys_pep_sf"/>
</dbReference>
<dbReference type="InterPro" id="IPR002931">
    <property type="entry name" value="Transglutaminase-like"/>
</dbReference>
<dbReference type="EMBL" id="JAGGKX010000025">
    <property type="protein sequence ID" value="MBP1971395.1"/>
    <property type="molecule type" value="Genomic_DNA"/>
</dbReference>
<comment type="caution">
    <text evidence="4">The sequence shown here is derived from an EMBL/GenBank/DDBJ whole genome shotgun (WGS) entry which is preliminary data.</text>
</comment>
<dbReference type="InterPro" id="IPR052557">
    <property type="entry name" value="CAP/Cytokinesis_protein"/>
</dbReference>
<dbReference type="SMART" id="SM00460">
    <property type="entry name" value="TGc"/>
    <property type="match status" value="1"/>
</dbReference>
<feature type="region of interest" description="Disordered" evidence="1">
    <location>
        <begin position="23"/>
        <end position="49"/>
    </location>
</feature>
<dbReference type="Proteomes" id="UP001519345">
    <property type="component" value="Unassembled WGS sequence"/>
</dbReference>
<dbReference type="RefSeq" id="WP_209464449.1">
    <property type="nucleotide sequence ID" value="NZ_CP110224.1"/>
</dbReference>
<proteinExistence type="predicted"/>
<dbReference type="PANTHER" id="PTHR46333:SF2">
    <property type="entry name" value="CYTOKINESIS PROTEIN 3"/>
    <property type="match status" value="1"/>
</dbReference>
<evidence type="ECO:0000256" key="2">
    <source>
        <dbReference type="SAM" id="SignalP"/>
    </source>
</evidence>
<accession>A0ABS4IKA9</accession>
<evidence type="ECO:0000259" key="3">
    <source>
        <dbReference type="SMART" id="SM00460"/>
    </source>
</evidence>
<sequence>MKQTKLLFAIISFIIILTSCSEDKTEETTESESEAETETNEEQQAQSEVEAVDATAIQLSQYASEIDFSLDKPAHDGIEAETTLDIEGSLGQFGELNKDHLWVVLTAKEAIEDLDTDEFHYFIPLDEDAFSHGLNLHHGEGEYEVSVRAPSNDPNEEDRYYDVASFAVVNQDKDIQREIEYTEYGVANDIQLTSPTLGLEEHDASVSIEGTVPDDYAGERVLVQVDKDNENRQITLPVEDNAFSGDVPLFFGEGVHSIRVQGYNEEDELFYDSASFYADNQTAMAFAEMETFTSYTERGVTLHEPTWQQEAVQHDLAYSISGEINPDLTGAEDITHVIVTVNKPEEDVESGYLIPVENYQFDGEAFFRFGPGDYEVIVNVPELEQHDQSMFYFEGVAKVNHQVEDISDERALLPARGIESDHPAIIQQAEEITAGLENDRDKAKAVYEFVAKHVAYDVPKAENDMFNLGDSALTTLESGVGICQDYAFLATALLRALGMEANFIEGFAGERHAWVEVMADGDWLVMDPTWGAGYVQDGEFHAQYNEDYFDPEQAFFEETHQRDGIMY</sequence>